<sequence length="365" mass="38238">MRNLWIGSTTNSSNLTFAHFPITKVFQHHMAAWVLIATLLPTPGCQPMAPLPSGKATNVEATTTADAVSTSTLSNPSSTAPDVGLTDQSAPASEMKPSPTTPANDQSPSLGASATSPAPAASSTTPAEPTTPPAVPDLVGDDATAQPEPSPEEALLNETTCDEKPAPPANAKAPPLTALFDGKTLKNWKSTEFGGEGEVSVADGKLMLGVGSPLTGVTWHGPKLPTSNYEIQIEAMRVDGSDFFCGLTFPVKEDPCSLIIGGWGGGLVGLSSIDGMDASENQTGTHRSFENNKWYAIKLRVTDDNIVVWIDGEQVIEQPLKDVKLSIRIEVAPSKPLGVCSFTSTAAIRKLELKELEKAKPATAP</sequence>
<dbReference type="InterPro" id="IPR010496">
    <property type="entry name" value="AL/BT2_dom"/>
</dbReference>
<dbReference type="KEGG" id="plm:Plim_2872"/>
<proteinExistence type="predicted"/>
<accession>D5SRK1</accession>
<dbReference type="EMBL" id="CP001744">
    <property type="protein sequence ID" value="ADG68694.1"/>
    <property type="molecule type" value="Genomic_DNA"/>
</dbReference>
<reference evidence="3 4" key="1">
    <citation type="journal article" date="2010" name="Stand. Genomic Sci.">
        <title>Complete genome sequence of Planctomyces limnophilus type strain (Mu 290).</title>
        <authorList>
            <person name="Labutti K."/>
            <person name="Sikorski J."/>
            <person name="Schneider S."/>
            <person name="Nolan M."/>
            <person name="Lucas S."/>
            <person name="Glavina Del Rio T."/>
            <person name="Tice H."/>
            <person name="Cheng J.F."/>
            <person name="Goodwin L."/>
            <person name="Pitluck S."/>
            <person name="Liolios K."/>
            <person name="Ivanova N."/>
            <person name="Mavromatis K."/>
            <person name="Mikhailova N."/>
            <person name="Pati A."/>
            <person name="Chen A."/>
            <person name="Palaniappan K."/>
            <person name="Land M."/>
            <person name="Hauser L."/>
            <person name="Chang Y.J."/>
            <person name="Jeffries C.D."/>
            <person name="Tindall B.J."/>
            <person name="Rohde M."/>
            <person name="Goker M."/>
            <person name="Woyke T."/>
            <person name="Bristow J."/>
            <person name="Eisen J.A."/>
            <person name="Markowitz V."/>
            <person name="Hugenholtz P."/>
            <person name="Kyrpides N.C."/>
            <person name="Klenk H.P."/>
            <person name="Lapidus A."/>
        </authorList>
    </citation>
    <scope>NUCLEOTIDE SEQUENCE [LARGE SCALE GENOMIC DNA]</scope>
    <source>
        <strain evidence="4">ATCC 43296 / DSM 3776 / IFAM 1008 / 290</strain>
    </source>
</reference>
<protein>
    <recommendedName>
        <fullName evidence="2">3-keto-alpha-glucoside-1,2-lyase/3-keto-2-hydroxy-glucal hydratase domain-containing protein</fullName>
    </recommendedName>
</protein>
<evidence type="ECO:0000259" key="2">
    <source>
        <dbReference type="Pfam" id="PF06439"/>
    </source>
</evidence>
<evidence type="ECO:0000313" key="4">
    <source>
        <dbReference type="Proteomes" id="UP000002220"/>
    </source>
</evidence>
<feature type="region of interest" description="Disordered" evidence="1">
    <location>
        <begin position="66"/>
        <end position="153"/>
    </location>
</feature>
<dbReference type="HOGENOM" id="CLU_758327_0_0_0"/>
<evidence type="ECO:0000256" key="1">
    <source>
        <dbReference type="SAM" id="MobiDB-lite"/>
    </source>
</evidence>
<dbReference type="Proteomes" id="UP000002220">
    <property type="component" value="Chromosome"/>
</dbReference>
<dbReference type="Pfam" id="PF06439">
    <property type="entry name" value="3keto-disac_hyd"/>
    <property type="match status" value="1"/>
</dbReference>
<dbReference type="eggNOG" id="ENOG5031JP5">
    <property type="taxonomic scope" value="Bacteria"/>
</dbReference>
<dbReference type="AlphaFoldDB" id="D5SRK1"/>
<organism evidence="3 4">
    <name type="scientific">Planctopirus limnophila (strain ATCC 43296 / DSM 3776 / IFAM 1008 / Mu 290)</name>
    <name type="common">Planctomyces limnophilus</name>
    <dbReference type="NCBI Taxonomy" id="521674"/>
    <lineage>
        <taxon>Bacteria</taxon>
        <taxon>Pseudomonadati</taxon>
        <taxon>Planctomycetota</taxon>
        <taxon>Planctomycetia</taxon>
        <taxon>Planctomycetales</taxon>
        <taxon>Planctomycetaceae</taxon>
        <taxon>Planctopirus</taxon>
    </lineage>
</organism>
<dbReference type="OrthoDB" id="282033at2"/>
<dbReference type="Gene3D" id="2.60.120.560">
    <property type="entry name" value="Exo-inulinase, domain 1"/>
    <property type="match status" value="1"/>
</dbReference>
<name>D5SRK1_PLAL2</name>
<feature type="domain" description="3-keto-alpha-glucoside-1,2-lyase/3-keto-2-hydroxy-glucal hydratase" evidence="2">
    <location>
        <begin position="177"/>
        <end position="354"/>
    </location>
</feature>
<dbReference type="GO" id="GO:0016787">
    <property type="term" value="F:hydrolase activity"/>
    <property type="evidence" value="ECO:0007669"/>
    <property type="project" value="InterPro"/>
</dbReference>
<keyword evidence="4" id="KW-1185">Reference proteome</keyword>
<evidence type="ECO:0000313" key="3">
    <source>
        <dbReference type="EMBL" id="ADG68694.1"/>
    </source>
</evidence>
<feature type="compositionally biased region" description="Polar residues" evidence="1">
    <location>
        <begin position="75"/>
        <end position="91"/>
    </location>
</feature>
<gene>
    <name evidence="3" type="ordered locus">Plim_2872</name>
</gene>
<feature type="compositionally biased region" description="Low complexity" evidence="1">
    <location>
        <begin position="107"/>
        <end position="128"/>
    </location>
</feature>